<gene>
    <name evidence="2" type="ORF">BJ997_001655</name>
    <name evidence="1" type="ORF">GY21_15360</name>
</gene>
<dbReference type="RefSeq" id="WP_035837904.1">
    <property type="nucleotide sequence ID" value="NZ_JACHBQ010000001.1"/>
</dbReference>
<dbReference type="Proteomes" id="UP000561726">
    <property type="component" value="Unassembled WGS sequence"/>
</dbReference>
<dbReference type="STRING" id="1001240.GY21_15360"/>
<evidence type="ECO:0000313" key="4">
    <source>
        <dbReference type="Proteomes" id="UP000561726"/>
    </source>
</evidence>
<proteinExistence type="predicted"/>
<dbReference type="OrthoDB" id="5117178at2"/>
<comment type="caution">
    <text evidence="1">The sequence shown here is derived from an EMBL/GenBank/DDBJ whole genome shotgun (WGS) entry which is preliminary data.</text>
</comment>
<dbReference type="Proteomes" id="UP000029864">
    <property type="component" value="Unassembled WGS sequence"/>
</dbReference>
<dbReference type="AlphaFoldDB" id="A0A099J326"/>
<evidence type="ECO:0000313" key="2">
    <source>
        <dbReference type="EMBL" id="MBB5641107.1"/>
    </source>
</evidence>
<keyword evidence="3" id="KW-1185">Reference proteome</keyword>
<evidence type="ECO:0000313" key="3">
    <source>
        <dbReference type="Proteomes" id="UP000029864"/>
    </source>
</evidence>
<sequence length="105" mass="11345">MTAAETEPHSAKGGSGQHLVLERVAAGDRVAFGNLYDAFATETYAICLYHSANQTAAEKSMTKAWIFIWSHAAALNNQSGSTQSIVLSTTWSVTSKRSQQPARKK</sequence>
<accession>A0A099J326</accession>
<dbReference type="Gene3D" id="1.10.1740.10">
    <property type="match status" value="1"/>
</dbReference>
<dbReference type="EMBL" id="JPXF01000072">
    <property type="protein sequence ID" value="KGJ72455.1"/>
    <property type="molecule type" value="Genomic_DNA"/>
</dbReference>
<dbReference type="EMBL" id="JACHBQ010000001">
    <property type="protein sequence ID" value="MBB5641107.1"/>
    <property type="molecule type" value="Genomic_DNA"/>
</dbReference>
<protein>
    <recommendedName>
        <fullName evidence="5">RNA polymerase sigma-70 region 2 domain-containing protein</fullName>
    </recommendedName>
</protein>
<reference evidence="2 4" key="2">
    <citation type="submission" date="2020-08" db="EMBL/GenBank/DDBJ databases">
        <title>Sequencing the genomes of 1000 actinobacteria strains.</title>
        <authorList>
            <person name="Klenk H.-P."/>
        </authorList>
    </citation>
    <scope>NUCLEOTIDE SEQUENCE [LARGE SCALE GENOMIC DNA]</scope>
    <source>
        <strain evidence="2 4">DSM 21065</strain>
    </source>
</reference>
<name>A0A099J326_9MICO</name>
<evidence type="ECO:0000313" key="1">
    <source>
        <dbReference type="EMBL" id="KGJ72455.1"/>
    </source>
</evidence>
<organism evidence="1 3">
    <name type="scientific">Cryobacterium roopkundense</name>
    <dbReference type="NCBI Taxonomy" id="1001240"/>
    <lineage>
        <taxon>Bacteria</taxon>
        <taxon>Bacillati</taxon>
        <taxon>Actinomycetota</taxon>
        <taxon>Actinomycetes</taxon>
        <taxon>Micrococcales</taxon>
        <taxon>Microbacteriaceae</taxon>
        <taxon>Cryobacterium</taxon>
    </lineage>
</organism>
<evidence type="ECO:0008006" key="5">
    <source>
        <dbReference type="Google" id="ProtNLM"/>
    </source>
</evidence>
<reference evidence="1 3" key="1">
    <citation type="submission" date="2014-08" db="EMBL/GenBank/DDBJ databases">
        <authorList>
            <person name="Sisinthy S."/>
        </authorList>
    </citation>
    <scope>NUCLEOTIDE SEQUENCE [LARGE SCALE GENOMIC DNA]</scope>
    <source>
        <strain evidence="1 3">RuG17</strain>
    </source>
</reference>